<evidence type="ECO:0000256" key="1">
    <source>
        <dbReference type="SAM" id="Phobius"/>
    </source>
</evidence>
<feature type="transmembrane region" description="Helical" evidence="1">
    <location>
        <begin position="12"/>
        <end position="34"/>
    </location>
</feature>
<dbReference type="Proteomes" id="UP000277579">
    <property type="component" value="Unassembled WGS sequence"/>
</dbReference>
<gene>
    <name evidence="2" type="ORF">CLV94_1250</name>
</gene>
<reference evidence="2 3" key="1">
    <citation type="submission" date="2018-10" db="EMBL/GenBank/DDBJ databases">
        <title>Genomic Encyclopedia of Archaeal and Bacterial Type Strains, Phase II (KMG-II): from individual species to whole genera.</title>
        <authorList>
            <person name="Goeker M."/>
        </authorList>
    </citation>
    <scope>NUCLEOTIDE SEQUENCE [LARGE SCALE GENOMIC DNA]</scope>
    <source>
        <strain evidence="2 3">DSM 29537</strain>
    </source>
</reference>
<keyword evidence="3" id="KW-1185">Reference proteome</keyword>
<dbReference type="AlphaFoldDB" id="A0A495MMZ9"/>
<dbReference type="EMBL" id="RBLC01000001">
    <property type="protein sequence ID" value="RKS26193.1"/>
    <property type="molecule type" value="Genomic_DNA"/>
</dbReference>
<keyword evidence="1" id="KW-0812">Transmembrane</keyword>
<comment type="caution">
    <text evidence="2">The sequence shown here is derived from an EMBL/GenBank/DDBJ whole genome shotgun (WGS) entry which is preliminary data.</text>
</comment>
<sequence>MDNYMVLRKVKIFLFGIIFITLSIILSFIGYDLWFDPKSPFEHFLEAQSKINMQSKIIFIYRDVKNHNTQFIKLKDTALGISPIWDDKFQVGDSISKKKGSLKIEHYRNNNLLEILDYNDIKK</sequence>
<protein>
    <submittedName>
        <fullName evidence="2">Uncharacterized protein</fullName>
    </submittedName>
</protein>
<evidence type="ECO:0000313" key="2">
    <source>
        <dbReference type="EMBL" id="RKS26193.1"/>
    </source>
</evidence>
<proteinExistence type="predicted"/>
<name>A0A495MMZ9_9FLAO</name>
<accession>A0A495MMZ9</accession>
<dbReference type="OrthoDB" id="1362827at2"/>
<dbReference type="RefSeq" id="WP_121375540.1">
    <property type="nucleotide sequence ID" value="NZ_RBLC01000001.1"/>
</dbReference>
<evidence type="ECO:0000313" key="3">
    <source>
        <dbReference type="Proteomes" id="UP000277579"/>
    </source>
</evidence>
<keyword evidence="1" id="KW-1133">Transmembrane helix</keyword>
<organism evidence="2 3">
    <name type="scientific">Flavobacterium endophyticum</name>
    <dbReference type="NCBI Taxonomy" id="1540163"/>
    <lineage>
        <taxon>Bacteria</taxon>
        <taxon>Pseudomonadati</taxon>
        <taxon>Bacteroidota</taxon>
        <taxon>Flavobacteriia</taxon>
        <taxon>Flavobacteriales</taxon>
        <taxon>Flavobacteriaceae</taxon>
        <taxon>Flavobacterium</taxon>
    </lineage>
</organism>
<keyword evidence="1" id="KW-0472">Membrane</keyword>